<reference evidence="1" key="1">
    <citation type="submission" date="2014-11" db="EMBL/GenBank/DDBJ databases">
        <authorList>
            <person name="Amaro Gonzalez C."/>
        </authorList>
    </citation>
    <scope>NUCLEOTIDE SEQUENCE</scope>
</reference>
<sequence>MILKLPMAILGAEDTEVISHSVKKGEPVMHISSGYSLKTLYSMHVHLLKLNT</sequence>
<proteinExistence type="predicted"/>
<dbReference type="EMBL" id="GBXM01103203">
    <property type="protein sequence ID" value="JAH05374.1"/>
    <property type="molecule type" value="Transcribed_RNA"/>
</dbReference>
<protein>
    <submittedName>
        <fullName evidence="1">Uncharacterized protein</fullName>
    </submittedName>
</protein>
<accession>A0A0E9PLK6</accession>
<reference evidence="1" key="2">
    <citation type="journal article" date="2015" name="Fish Shellfish Immunol.">
        <title>Early steps in the European eel (Anguilla anguilla)-Vibrio vulnificus interaction in the gills: Role of the RtxA13 toxin.</title>
        <authorList>
            <person name="Callol A."/>
            <person name="Pajuelo D."/>
            <person name="Ebbesson L."/>
            <person name="Teles M."/>
            <person name="MacKenzie S."/>
            <person name="Amaro C."/>
        </authorList>
    </citation>
    <scope>NUCLEOTIDE SEQUENCE</scope>
</reference>
<name>A0A0E9PLK6_ANGAN</name>
<dbReference type="AlphaFoldDB" id="A0A0E9PLK6"/>
<evidence type="ECO:0000313" key="1">
    <source>
        <dbReference type="EMBL" id="JAH05374.1"/>
    </source>
</evidence>
<organism evidence="1">
    <name type="scientific">Anguilla anguilla</name>
    <name type="common">European freshwater eel</name>
    <name type="synonym">Muraena anguilla</name>
    <dbReference type="NCBI Taxonomy" id="7936"/>
    <lineage>
        <taxon>Eukaryota</taxon>
        <taxon>Metazoa</taxon>
        <taxon>Chordata</taxon>
        <taxon>Craniata</taxon>
        <taxon>Vertebrata</taxon>
        <taxon>Euteleostomi</taxon>
        <taxon>Actinopterygii</taxon>
        <taxon>Neopterygii</taxon>
        <taxon>Teleostei</taxon>
        <taxon>Anguilliformes</taxon>
        <taxon>Anguillidae</taxon>
        <taxon>Anguilla</taxon>
    </lineage>
</organism>